<gene>
    <name evidence="12" type="primary">citC_3</name>
    <name evidence="12" type="ORF">NCTC7878_03253</name>
</gene>
<keyword evidence="8" id="KW-0460">Magnesium</keyword>
<evidence type="ECO:0000256" key="7">
    <source>
        <dbReference type="ARBA" id="ARBA00022723"/>
    </source>
</evidence>
<keyword evidence="6" id="KW-0816">Tricarboxylic acid cycle</keyword>
<evidence type="ECO:0000256" key="9">
    <source>
        <dbReference type="ARBA" id="ARBA00022857"/>
    </source>
</evidence>
<dbReference type="EC" id="1.1.1.42" evidence="5"/>
<comment type="subunit">
    <text evidence="4">Homodimer.</text>
</comment>
<dbReference type="GO" id="GO:0046872">
    <property type="term" value="F:metal ion binding"/>
    <property type="evidence" value="ECO:0007669"/>
    <property type="project" value="UniProtKB-KW"/>
</dbReference>
<evidence type="ECO:0000256" key="8">
    <source>
        <dbReference type="ARBA" id="ARBA00022842"/>
    </source>
</evidence>
<dbReference type="EMBL" id="UAUX01000015">
    <property type="protein sequence ID" value="SQA00096.1"/>
    <property type="molecule type" value="Genomic_DNA"/>
</dbReference>
<accession>A0A2X2K6D8</accession>
<dbReference type="PANTHER" id="PTHR43504:SF1">
    <property type="entry name" value="ISOCITRATE DEHYDROGENASE [NADP]"/>
    <property type="match status" value="1"/>
</dbReference>
<evidence type="ECO:0000256" key="2">
    <source>
        <dbReference type="ARBA" id="ARBA00001946"/>
    </source>
</evidence>
<dbReference type="SUPFAM" id="SSF53659">
    <property type="entry name" value="Isocitrate/Isopropylmalate dehydrogenase-like"/>
    <property type="match status" value="1"/>
</dbReference>
<sequence>MTAEKITQGTEGLNVPNEPIIPFIIGDGIGPDIWKAASRVYRCCC</sequence>
<evidence type="ECO:0000256" key="1">
    <source>
        <dbReference type="ARBA" id="ARBA00001936"/>
    </source>
</evidence>
<comment type="cofactor">
    <cofactor evidence="1">
        <name>Mn(2+)</name>
        <dbReference type="ChEBI" id="CHEBI:29035"/>
    </cofactor>
</comment>
<keyword evidence="9" id="KW-0521">NADP</keyword>
<evidence type="ECO:0000313" key="13">
    <source>
        <dbReference type="Proteomes" id="UP000249913"/>
    </source>
</evidence>
<dbReference type="Gene3D" id="3.40.718.10">
    <property type="entry name" value="Isopropylmalate Dehydrogenase"/>
    <property type="match status" value="1"/>
</dbReference>
<comment type="similarity">
    <text evidence="3">Belongs to the isocitrate and isopropylmalate dehydrogenases family.</text>
</comment>
<protein>
    <recommendedName>
        <fullName evidence="5">isocitrate dehydrogenase (NADP(+))</fullName>
        <ecNumber evidence="5">1.1.1.42</ecNumber>
    </recommendedName>
</protein>
<proteinExistence type="inferred from homology"/>
<dbReference type="Proteomes" id="UP000249913">
    <property type="component" value="Unassembled WGS sequence"/>
</dbReference>
<dbReference type="PANTHER" id="PTHR43504">
    <property type="entry name" value="ISOCITRATE DEHYDROGENASE [NADP]"/>
    <property type="match status" value="1"/>
</dbReference>
<evidence type="ECO:0000256" key="10">
    <source>
        <dbReference type="ARBA" id="ARBA00023002"/>
    </source>
</evidence>
<comment type="cofactor">
    <cofactor evidence="2">
        <name>Mg(2+)</name>
        <dbReference type="ChEBI" id="CHEBI:18420"/>
    </cofactor>
</comment>
<keyword evidence="10 12" id="KW-0560">Oxidoreductase</keyword>
<name>A0A2X2K6D8_STAAU</name>
<keyword evidence="11" id="KW-0464">Manganese</keyword>
<dbReference type="GO" id="GO:0004450">
    <property type="term" value="F:isocitrate dehydrogenase (NADP+) activity"/>
    <property type="evidence" value="ECO:0007669"/>
    <property type="project" value="UniProtKB-EC"/>
</dbReference>
<keyword evidence="7" id="KW-0479">Metal-binding</keyword>
<dbReference type="GO" id="GO:0006099">
    <property type="term" value="P:tricarboxylic acid cycle"/>
    <property type="evidence" value="ECO:0007669"/>
    <property type="project" value="UniProtKB-KW"/>
</dbReference>
<organism evidence="12 13">
    <name type="scientific">Staphylococcus aureus</name>
    <dbReference type="NCBI Taxonomy" id="1280"/>
    <lineage>
        <taxon>Bacteria</taxon>
        <taxon>Bacillati</taxon>
        <taxon>Bacillota</taxon>
        <taxon>Bacilli</taxon>
        <taxon>Bacillales</taxon>
        <taxon>Staphylococcaceae</taxon>
        <taxon>Staphylococcus</taxon>
    </lineage>
</organism>
<evidence type="ECO:0000256" key="5">
    <source>
        <dbReference type="ARBA" id="ARBA00013013"/>
    </source>
</evidence>
<evidence type="ECO:0000313" key="12">
    <source>
        <dbReference type="EMBL" id="SQA00096.1"/>
    </source>
</evidence>
<evidence type="ECO:0000256" key="4">
    <source>
        <dbReference type="ARBA" id="ARBA00011738"/>
    </source>
</evidence>
<dbReference type="AlphaFoldDB" id="A0A2X2K6D8"/>
<evidence type="ECO:0000256" key="11">
    <source>
        <dbReference type="ARBA" id="ARBA00023211"/>
    </source>
</evidence>
<evidence type="ECO:0000256" key="6">
    <source>
        <dbReference type="ARBA" id="ARBA00022532"/>
    </source>
</evidence>
<evidence type="ECO:0000256" key="3">
    <source>
        <dbReference type="ARBA" id="ARBA00007769"/>
    </source>
</evidence>
<dbReference type="InterPro" id="IPR004439">
    <property type="entry name" value="Isocitrate_DH_NADP_dimer_prok"/>
</dbReference>
<reference evidence="12 13" key="1">
    <citation type="submission" date="2018-06" db="EMBL/GenBank/DDBJ databases">
        <authorList>
            <consortium name="Pathogen Informatics"/>
            <person name="Doyle S."/>
        </authorList>
    </citation>
    <scope>NUCLEOTIDE SEQUENCE [LARGE SCALE GENOMIC DNA]</scope>
    <source>
        <strain evidence="12 13">NCTC7878</strain>
    </source>
</reference>